<feature type="domain" description="PH" evidence="2">
    <location>
        <begin position="97"/>
        <end position="171"/>
    </location>
</feature>
<dbReference type="Gene3D" id="2.30.29.30">
    <property type="entry name" value="Pleckstrin-homology domain (PH domain)/Phosphotyrosine-binding domain (PTB)"/>
    <property type="match status" value="1"/>
</dbReference>
<evidence type="ECO:0000313" key="3">
    <source>
        <dbReference type="EMBL" id="GMI20429.1"/>
    </source>
</evidence>
<feature type="region of interest" description="Disordered" evidence="1">
    <location>
        <begin position="1"/>
        <end position="37"/>
    </location>
</feature>
<evidence type="ECO:0000259" key="2">
    <source>
        <dbReference type="PROSITE" id="PS50003"/>
    </source>
</evidence>
<dbReference type="SUPFAM" id="SSF50729">
    <property type="entry name" value="PH domain-like"/>
    <property type="match status" value="1"/>
</dbReference>
<feature type="region of interest" description="Disordered" evidence="1">
    <location>
        <begin position="54"/>
        <end position="92"/>
    </location>
</feature>
<keyword evidence="4" id="KW-1185">Reference proteome</keyword>
<gene>
    <name evidence="3" type="ORF">TeGR_g12576</name>
</gene>
<feature type="compositionally biased region" description="Basic residues" evidence="1">
    <location>
        <begin position="54"/>
        <end position="65"/>
    </location>
</feature>
<evidence type="ECO:0000313" key="4">
    <source>
        <dbReference type="Proteomes" id="UP001165060"/>
    </source>
</evidence>
<accession>A0ABQ6M6G7</accession>
<dbReference type="PROSITE" id="PS50003">
    <property type="entry name" value="PH_DOMAIN"/>
    <property type="match status" value="1"/>
</dbReference>
<dbReference type="InterPro" id="IPR001849">
    <property type="entry name" value="PH_domain"/>
</dbReference>
<comment type="caution">
    <text evidence="3">The sequence shown here is derived from an EMBL/GenBank/DDBJ whole genome shotgun (WGS) entry which is preliminary data.</text>
</comment>
<dbReference type="EMBL" id="BRYB01005096">
    <property type="protein sequence ID" value="GMI20429.1"/>
    <property type="molecule type" value="Genomic_DNA"/>
</dbReference>
<dbReference type="Pfam" id="PF00169">
    <property type="entry name" value="PH"/>
    <property type="match status" value="1"/>
</dbReference>
<dbReference type="Proteomes" id="UP001165060">
    <property type="component" value="Unassembled WGS sequence"/>
</dbReference>
<proteinExistence type="predicted"/>
<organism evidence="3 4">
    <name type="scientific">Tetraparma gracilis</name>
    <dbReference type="NCBI Taxonomy" id="2962635"/>
    <lineage>
        <taxon>Eukaryota</taxon>
        <taxon>Sar</taxon>
        <taxon>Stramenopiles</taxon>
        <taxon>Ochrophyta</taxon>
        <taxon>Bolidophyceae</taxon>
        <taxon>Parmales</taxon>
        <taxon>Triparmaceae</taxon>
        <taxon>Tetraparma</taxon>
    </lineage>
</organism>
<protein>
    <recommendedName>
        <fullName evidence="2">PH domain-containing protein</fullName>
    </recommendedName>
</protein>
<feature type="compositionally biased region" description="Basic and acidic residues" evidence="1">
    <location>
        <begin position="27"/>
        <end position="37"/>
    </location>
</feature>
<feature type="non-terminal residue" evidence="3">
    <location>
        <position position="171"/>
    </location>
</feature>
<reference evidence="3 4" key="1">
    <citation type="journal article" date="2023" name="Commun. Biol.">
        <title>Genome analysis of Parmales, the sister group of diatoms, reveals the evolutionary specialization of diatoms from phago-mixotrophs to photoautotrophs.</title>
        <authorList>
            <person name="Ban H."/>
            <person name="Sato S."/>
            <person name="Yoshikawa S."/>
            <person name="Yamada K."/>
            <person name="Nakamura Y."/>
            <person name="Ichinomiya M."/>
            <person name="Sato N."/>
            <person name="Blanc-Mathieu R."/>
            <person name="Endo H."/>
            <person name="Kuwata A."/>
            <person name="Ogata H."/>
        </authorList>
    </citation>
    <scope>NUCLEOTIDE SEQUENCE [LARGE SCALE GENOMIC DNA]</scope>
</reference>
<dbReference type="InterPro" id="IPR011993">
    <property type="entry name" value="PH-like_dom_sf"/>
</dbReference>
<evidence type="ECO:0000256" key="1">
    <source>
        <dbReference type="SAM" id="MobiDB-lite"/>
    </source>
</evidence>
<name>A0ABQ6M6G7_9STRA</name>
<sequence>MGSMSTPHAKSGSVESLDLGSPPAEGGGRELKELRDKHEKLEVKYNTLRNVIKKKGREKIKRPERKRAESKGSNMEEEASSSASTVRFDPTSSGKEAVVLCGWLEKLSDYKRQWNKRYFVLKSSGDLVYYYTEPRSGTKGSDARFLVNLDEVVRIVRSSGDNGFCVVSSTA</sequence>